<comment type="caution">
    <text evidence="1">The sequence shown here is derived from an EMBL/GenBank/DDBJ whole genome shotgun (WGS) entry which is preliminary data.</text>
</comment>
<protein>
    <submittedName>
        <fullName evidence="1">7927_t:CDS:1</fullName>
    </submittedName>
</protein>
<gene>
    <name evidence="1" type="ORF">SCALOS_LOCUS10504</name>
</gene>
<reference evidence="1" key="1">
    <citation type="submission" date="2021-06" db="EMBL/GenBank/DDBJ databases">
        <authorList>
            <person name="Kallberg Y."/>
            <person name="Tangrot J."/>
            <person name="Rosling A."/>
        </authorList>
    </citation>
    <scope>NUCLEOTIDE SEQUENCE</scope>
    <source>
        <strain evidence="1">AU212A</strain>
    </source>
</reference>
<evidence type="ECO:0000313" key="1">
    <source>
        <dbReference type="EMBL" id="CAG8701256.1"/>
    </source>
</evidence>
<name>A0ACA9PFM7_9GLOM</name>
<dbReference type="EMBL" id="CAJVPM010039578">
    <property type="protein sequence ID" value="CAG8701256.1"/>
    <property type="molecule type" value="Genomic_DNA"/>
</dbReference>
<accession>A0ACA9PFM7</accession>
<evidence type="ECO:0000313" key="2">
    <source>
        <dbReference type="Proteomes" id="UP000789860"/>
    </source>
</evidence>
<dbReference type="Proteomes" id="UP000789860">
    <property type="component" value="Unassembled WGS sequence"/>
</dbReference>
<keyword evidence="2" id="KW-1185">Reference proteome</keyword>
<sequence>MAELENQVKDMKRTLFKKDEEINELRQLNDSFFNKLDELDKILSKTIWMPE</sequence>
<proteinExistence type="predicted"/>
<organism evidence="1 2">
    <name type="scientific">Scutellospora calospora</name>
    <dbReference type="NCBI Taxonomy" id="85575"/>
    <lineage>
        <taxon>Eukaryota</taxon>
        <taxon>Fungi</taxon>
        <taxon>Fungi incertae sedis</taxon>
        <taxon>Mucoromycota</taxon>
        <taxon>Glomeromycotina</taxon>
        <taxon>Glomeromycetes</taxon>
        <taxon>Diversisporales</taxon>
        <taxon>Gigasporaceae</taxon>
        <taxon>Scutellospora</taxon>
    </lineage>
</organism>